<evidence type="ECO:0000256" key="1">
    <source>
        <dbReference type="SAM" id="MobiDB-lite"/>
    </source>
</evidence>
<dbReference type="Proteomes" id="UP000314294">
    <property type="component" value="Unassembled WGS sequence"/>
</dbReference>
<feature type="region of interest" description="Disordered" evidence="1">
    <location>
        <begin position="94"/>
        <end position="153"/>
    </location>
</feature>
<dbReference type="OrthoDB" id="62364at2759"/>
<comment type="caution">
    <text evidence="2">The sequence shown here is derived from an EMBL/GenBank/DDBJ whole genome shotgun (WGS) entry which is preliminary data.</text>
</comment>
<dbReference type="AntiFam" id="ANF00206">
    <property type="entry name" value="Shadow ORF (opposite sucB)"/>
</dbReference>
<feature type="compositionally biased region" description="Low complexity" evidence="1">
    <location>
        <begin position="112"/>
        <end position="125"/>
    </location>
</feature>
<keyword evidence="3" id="KW-1185">Reference proteome</keyword>
<name>A0A4Z2IGN4_9TELE</name>
<sequence>MPCMPRIADCGGLMIGVPNMDPNTPPLLMRRVPERADRQRDTAKGRFRTGVDGRLVRQGVGGSLHERRHEAQLDVVLLQEGVFVSVGPYRCSGLLLRPAPSAPDEPGHGKSCSRPSIFSPSPSGSGLDGRDYERDTEEQLVSGRGGSASADND</sequence>
<accession>A0A4Z2IGN4</accession>
<dbReference type="AlphaFoldDB" id="A0A4Z2IGN4"/>
<evidence type="ECO:0000313" key="3">
    <source>
        <dbReference type="Proteomes" id="UP000314294"/>
    </source>
</evidence>
<gene>
    <name evidence="2" type="ORF">EYF80_013392</name>
</gene>
<reference evidence="2 3" key="1">
    <citation type="submission" date="2019-03" db="EMBL/GenBank/DDBJ databases">
        <title>First draft genome of Liparis tanakae, snailfish: a comprehensive survey of snailfish specific genes.</title>
        <authorList>
            <person name="Kim W."/>
            <person name="Song I."/>
            <person name="Jeong J.-H."/>
            <person name="Kim D."/>
            <person name="Kim S."/>
            <person name="Ryu S."/>
            <person name="Song J.Y."/>
            <person name="Lee S.K."/>
        </authorList>
    </citation>
    <scope>NUCLEOTIDE SEQUENCE [LARGE SCALE GENOMIC DNA]</scope>
    <source>
        <tissue evidence="2">Muscle</tissue>
    </source>
</reference>
<proteinExistence type="predicted"/>
<protein>
    <submittedName>
        <fullName evidence="2">Uncharacterized protein</fullName>
    </submittedName>
</protein>
<dbReference type="EMBL" id="SRLO01000094">
    <property type="protein sequence ID" value="TNN76313.1"/>
    <property type="molecule type" value="Genomic_DNA"/>
</dbReference>
<evidence type="ECO:0000313" key="2">
    <source>
        <dbReference type="EMBL" id="TNN76313.1"/>
    </source>
</evidence>
<organism evidence="2 3">
    <name type="scientific">Liparis tanakae</name>
    <name type="common">Tanaka's snailfish</name>
    <dbReference type="NCBI Taxonomy" id="230148"/>
    <lineage>
        <taxon>Eukaryota</taxon>
        <taxon>Metazoa</taxon>
        <taxon>Chordata</taxon>
        <taxon>Craniata</taxon>
        <taxon>Vertebrata</taxon>
        <taxon>Euteleostomi</taxon>
        <taxon>Actinopterygii</taxon>
        <taxon>Neopterygii</taxon>
        <taxon>Teleostei</taxon>
        <taxon>Neoteleostei</taxon>
        <taxon>Acanthomorphata</taxon>
        <taxon>Eupercaria</taxon>
        <taxon>Perciformes</taxon>
        <taxon>Cottioidei</taxon>
        <taxon>Cottales</taxon>
        <taxon>Liparidae</taxon>
        <taxon>Liparis</taxon>
    </lineage>
</organism>